<evidence type="ECO:0008006" key="3">
    <source>
        <dbReference type="Google" id="ProtNLM"/>
    </source>
</evidence>
<reference evidence="1 2" key="1">
    <citation type="submission" date="2021-06" db="EMBL/GenBank/DDBJ databases">
        <title>Caerostris extrusa draft genome.</title>
        <authorList>
            <person name="Kono N."/>
            <person name="Arakawa K."/>
        </authorList>
    </citation>
    <scope>NUCLEOTIDE SEQUENCE [LARGE SCALE GENOMIC DNA]</scope>
</reference>
<evidence type="ECO:0000313" key="2">
    <source>
        <dbReference type="Proteomes" id="UP001054945"/>
    </source>
</evidence>
<dbReference type="Proteomes" id="UP001054945">
    <property type="component" value="Unassembled WGS sequence"/>
</dbReference>
<accession>A0AAV4UWB3</accession>
<name>A0AAV4UWB3_CAEEX</name>
<protein>
    <recommendedName>
        <fullName evidence="3">Secreted protein</fullName>
    </recommendedName>
</protein>
<dbReference type="AlphaFoldDB" id="A0AAV4UWB3"/>
<gene>
    <name evidence="1" type="ORF">CEXT_191981</name>
</gene>
<comment type="caution">
    <text evidence="1">The sequence shown here is derived from an EMBL/GenBank/DDBJ whole genome shotgun (WGS) entry which is preliminary data.</text>
</comment>
<sequence>MSQKKPPSLICFLLSLEGAPPPQGIPPDAALFGRCSAIVCCIKWWHITSVTPPSGNPLLSRFIRGGRNASEEPLSHLFLTLIRGCYTPRKESSVMLLHLEDVLPLCAAFNGGTLWSVTLLY</sequence>
<dbReference type="EMBL" id="BPLR01013580">
    <property type="protein sequence ID" value="GIY62112.1"/>
    <property type="molecule type" value="Genomic_DNA"/>
</dbReference>
<proteinExistence type="predicted"/>
<organism evidence="1 2">
    <name type="scientific">Caerostris extrusa</name>
    <name type="common">Bark spider</name>
    <name type="synonym">Caerostris bankana</name>
    <dbReference type="NCBI Taxonomy" id="172846"/>
    <lineage>
        <taxon>Eukaryota</taxon>
        <taxon>Metazoa</taxon>
        <taxon>Ecdysozoa</taxon>
        <taxon>Arthropoda</taxon>
        <taxon>Chelicerata</taxon>
        <taxon>Arachnida</taxon>
        <taxon>Araneae</taxon>
        <taxon>Araneomorphae</taxon>
        <taxon>Entelegynae</taxon>
        <taxon>Araneoidea</taxon>
        <taxon>Araneidae</taxon>
        <taxon>Caerostris</taxon>
    </lineage>
</organism>
<evidence type="ECO:0000313" key="1">
    <source>
        <dbReference type="EMBL" id="GIY62112.1"/>
    </source>
</evidence>
<keyword evidence="2" id="KW-1185">Reference proteome</keyword>